<proteinExistence type="predicted"/>
<dbReference type="EMBL" id="JAEPRE010000072">
    <property type="protein sequence ID" value="KAG2233696.1"/>
    <property type="molecule type" value="Genomic_DNA"/>
</dbReference>
<reference evidence="1" key="1">
    <citation type="submission" date="2021-01" db="EMBL/GenBank/DDBJ databases">
        <title>Metabolic potential, ecology and presence of endohyphal bacteria is reflected in genomic diversity of Mucoromycotina.</title>
        <authorList>
            <person name="Muszewska A."/>
            <person name="Okrasinska A."/>
            <person name="Steczkiewicz K."/>
            <person name="Drgas O."/>
            <person name="Orlowska M."/>
            <person name="Perlinska-Lenart U."/>
            <person name="Aleksandrzak-Piekarczyk T."/>
            <person name="Szatraj K."/>
            <person name="Zielenkiewicz U."/>
            <person name="Pilsyk S."/>
            <person name="Malc E."/>
            <person name="Mieczkowski P."/>
            <person name="Kruszewska J.S."/>
            <person name="Biernat P."/>
            <person name="Pawlowska J."/>
        </authorList>
    </citation>
    <scope>NUCLEOTIDE SEQUENCE</scope>
    <source>
        <strain evidence="1">WA0000018081</strain>
    </source>
</reference>
<evidence type="ECO:0000313" key="2">
    <source>
        <dbReference type="Proteomes" id="UP000613177"/>
    </source>
</evidence>
<dbReference type="Proteomes" id="UP000613177">
    <property type="component" value="Unassembled WGS sequence"/>
</dbReference>
<evidence type="ECO:0000313" key="1">
    <source>
        <dbReference type="EMBL" id="KAG2233696.1"/>
    </source>
</evidence>
<gene>
    <name evidence="1" type="ORF">INT48_009440</name>
</gene>
<dbReference type="AlphaFoldDB" id="A0A8H7SRB9"/>
<name>A0A8H7SRB9_9FUNG</name>
<comment type="caution">
    <text evidence="1">The sequence shown here is derived from an EMBL/GenBank/DDBJ whole genome shotgun (WGS) entry which is preliminary data.</text>
</comment>
<protein>
    <submittedName>
        <fullName evidence="1">Uncharacterized protein</fullName>
    </submittedName>
</protein>
<sequence>MRKRRKVEEHEEGYDYNVPVPKFRKTGRDRVAFKPNDSKFRTLHDNAFKSKVTTIIKSSSKEYSESNVVKLRKKEANRKKVPPEAFEYLDTEYGYYWAANIAKRLKLNTFNLYLTFVNNHFQGLVRQSENQIQLVLQDEQTIAMVVSLNQVLRTDLPSDMRDIIIERLKIAVSQYPGFACIFPFVV</sequence>
<organism evidence="1 2">
    <name type="scientific">Thamnidium elegans</name>
    <dbReference type="NCBI Taxonomy" id="101142"/>
    <lineage>
        <taxon>Eukaryota</taxon>
        <taxon>Fungi</taxon>
        <taxon>Fungi incertae sedis</taxon>
        <taxon>Mucoromycota</taxon>
        <taxon>Mucoromycotina</taxon>
        <taxon>Mucoromycetes</taxon>
        <taxon>Mucorales</taxon>
        <taxon>Mucorineae</taxon>
        <taxon>Mucoraceae</taxon>
        <taxon>Thamnidium</taxon>
    </lineage>
</organism>
<accession>A0A8H7SRB9</accession>
<keyword evidence="2" id="KW-1185">Reference proteome</keyword>